<keyword evidence="3" id="KW-1185">Reference proteome</keyword>
<proteinExistence type="predicted"/>
<dbReference type="Proteomes" id="UP001432039">
    <property type="component" value="Chromosome"/>
</dbReference>
<gene>
    <name evidence="2" type="ORF">OG517_12100</name>
</gene>
<dbReference type="EMBL" id="CP108090">
    <property type="protein sequence ID" value="WUQ12125.1"/>
    <property type="molecule type" value="Genomic_DNA"/>
</dbReference>
<evidence type="ECO:0000313" key="2">
    <source>
        <dbReference type="EMBL" id="WUQ12125.1"/>
    </source>
</evidence>
<dbReference type="RefSeq" id="WP_158780909.1">
    <property type="nucleotide sequence ID" value="NZ_CP108052.1"/>
</dbReference>
<sequence>MADAIGVSSSSVRSRAGDRENLSGVKGVSGLAGEAGRLMTLRFAQAGFRRRRSVFRADDEGIRGVTTW</sequence>
<protein>
    <submittedName>
        <fullName evidence="2">Uncharacterized protein</fullName>
    </submittedName>
</protein>
<evidence type="ECO:0000256" key="1">
    <source>
        <dbReference type="SAM" id="MobiDB-lite"/>
    </source>
</evidence>
<name>A0ABZ1T8B7_STRVG</name>
<accession>A0ABZ1T8B7</accession>
<reference evidence="2" key="1">
    <citation type="submission" date="2022-10" db="EMBL/GenBank/DDBJ databases">
        <title>The complete genomes of actinobacterial strains from the NBC collection.</title>
        <authorList>
            <person name="Joergensen T.S."/>
            <person name="Alvarez Arevalo M."/>
            <person name="Sterndorff E.B."/>
            <person name="Faurdal D."/>
            <person name="Vuksanovic O."/>
            <person name="Mourched A.-S."/>
            <person name="Charusanti P."/>
            <person name="Shaw S."/>
            <person name="Blin K."/>
            <person name="Weber T."/>
        </authorList>
    </citation>
    <scope>NUCLEOTIDE SEQUENCE</scope>
    <source>
        <strain evidence="2">NBC_00248</strain>
    </source>
</reference>
<feature type="region of interest" description="Disordered" evidence="1">
    <location>
        <begin position="1"/>
        <end position="25"/>
    </location>
</feature>
<organism evidence="2 3">
    <name type="scientific">Streptomyces virginiae</name>
    <name type="common">Streptomyces cinnamonensis</name>
    <dbReference type="NCBI Taxonomy" id="1961"/>
    <lineage>
        <taxon>Bacteria</taxon>
        <taxon>Bacillati</taxon>
        <taxon>Actinomycetota</taxon>
        <taxon>Actinomycetes</taxon>
        <taxon>Kitasatosporales</taxon>
        <taxon>Streptomycetaceae</taxon>
        <taxon>Streptomyces</taxon>
    </lineage>
</organism>
<evidence type="ECO:0000313" key="3">
    <source>
        <dbReference type="Proteomes" id="UP001432039"/>
    </source>
</evidence>